<dbReference type="Gene3D" id="3.40.50.2060">
    <property type="match status" value="1"/>
</dbReference>
<dbReference type="GO" id="GO:0033263">
    <property type="term" value="C:CORVET complex"/>
    <property type="evidence" value="ECO:0000318"/>
    <property type="project" value="GO_Central"/>
</dbReference>
<evidence type="ECO:0008006" key="4">
    <source>
        <dbReference type="Google" id="ProtNLM"/>
    </source>
</evidence>
<reference evidence="3" key="1">
    <citation type="journal article" date="2011" name="Genome Biol.">
        <title>Comparative genomics of the social amoebae Dictyostelium discoideum and Dictyostelium purpureum.</title>
        <authorList>
            <consortium name="US DOE Joint Genome Institute (JGI-PGF)"/>
            <person name="Sucgang R."/>
            <person name="Kuo A."/>
            <person name="Tian X."/>
            <person name="Salerno W."/>
            <person name="Parikh A."/>
            <person name="Feasley C.L."/>
            <person name="Dalin E."/>
            <person name="Tu H."/>
            <person name="Huang E."/>
            <person name="Barry K."/>
            <person name="Lindquist E."/>
            <person name="Shapiro H."/>
            <person name="Bruce D."/>
            <person name="Schmutz J."/>
            <person name="Salamov A."/>
            <person name="Fey P."/>
            <person name="Gaudet P."/>
            <person name="Anjard C."/>
            <person name="Babu M.M."/>
            <person name="Basu S."/>
            <person name="Bushmanova Y."/>
            <person name="van der Wel H."/>
            <person name="Katoh-Kurasawa M."/>
            <person name="Dinh C."/>
            <person name="Coutinho P.M."/>
            <person name="Saito T."/>
            <person name="Elias M."/>
            <person name="Schaap P."/>
            <person name="Kay R.R."/>
            <person name="Henrissat B."/>
            <person name="Eichinger L."/>
            <person name="Rivero F."/>
            <person name="Putnam N.H."/>
            <person name="West C.M."/>
            <person name="Loomis W.F."/>
            <person name="Chisholm R.L."/>
            <person name="Shaulsky G."/>
            <person name="Strassmann J.E."/>
            <person name="Queller D.C."/>
            <person name="Kuspa A."/>
            <person name="Grigoriev I.V."/>
        </authorList>
    </citation>
    <scope>NUCLEOTIDE SEQUENCE [LARGE SCALE GENOMIC DNA]</scope>
    <source>
        <strain evidence="3">QSDP1</strain>
    </source>
</reference>
<dbReference type="InterPro" id="IPR001619">
    <property type="entry name" value="Sec1-like"/>
</dbReference>
<dbReference type="EMBL" id="GL871178">
    <property type="protein sequence ID" value="EGC32721.1"/>
    <property type="molecule type" value="Genomic_DNA"/>
</dbReference>
<accession>F0ZTL7</accession>
<gene>
    <name evidence="2" type="ORF">DICPUDRAFT_37919</name>
</gene>
<dbReference type="InParanoid" id="F0ZTL7"/>
<dbReference type="InterPro" id="IPR043155">
    <property type="entry name" value="VPS33_dom3b"/>
</dbReference>
<dbReference type="GeneID" id="10508378"/>
<dbReference type="FunCoup" id="F0ZTL7">
    <property type="interactions" value="225"/>
</dbReference>
<protein>
    <recommendedName>
        <fullName evidence="4">Sec1-like family protein</fullName>
    </recommendedName>
</protein>
<dbReference type="GO" id="GO:0006886">
    <property type="term" value="P:intracellular protein transport"/>
    <property type="evidence" value="ECO:0000318"/>
    <property type="project" value="GO_Central"/>
</dbReference>
<dbReference type="RefSeq" id="XP_003290754.1">
    <property type="nucleotide sequence ID" value="XM_003290706.1"/>
</dbReference>
<dbReference type="InterPro" id="IPR043154">
    <property type="entry name" value="Sec-1-like_dom1"/>
</dbReference>
<dbReference type="OrthoDB" id="10262287at2759"/>
<dbReference type="Gene3D" id="1.25.40.850">
    <property type="match status" value="1"/>
</dbReference>
<dbReference type="InterPro" id="IPR027482">
    <property type="entry name" value="Sec1-like_dom2"/>
</dbReference>
<name>F0ZTL7_DICPU</name>
<dbReference type="Gene3D" id="3.40.50.1910">
    <property type="match status" value="2"/>
</dbReference>
<dbReference type="STRING" id="5786.F0ZTL7"/>
<dbReference type="InterPro" id="IPR036045">
    <property type="entry name" value="Sec1-like_sf"/>
</dbReference>
<dbReference type="KEGG" id="dpp:DICPUDRAFT_37919"/>
<dbReference type="Proteomes" id="UP000001064">
    <property type="component" value="Unassembled WGS sequence"/>
</dbReference>
<dbReference type="PANTHER" id="PTHR11679">
    <property type="entry name" value="VESICLE PROTEIN SORTING-ASSOCIATED"/>
    <property type="match status" value="1"/>
</dbReference>
<keyword evidence="3" id="KW-1185">Reference proteome</keyword>
<evidence type="ECO:0000313" key="3">
    <source>
        <dbReference type="Proteomes" id="UP000001064"/>
    </source>
</evidence>
<proteinExistence type="inferred from homology"/>
<organism evidence="2 3">
    <name type="scientific">Dictyostelium purpureum</name>
    <name type="common">Slime mold</name>
    <dbReference type="NCBI Taxonomy" id="5786"/>
    <lineage>
        <taxon>Eukaryota</taxon>
        <taxon>Amoebozoa</taxon>
        <taxon>Evosea</taxon>
        <taxon>Eumycetozoa</taxon>
        <taxon>Dictyostelia</taxon>
        <taxon>Dictyosteliales</taxon>
        <taxon>Dictyosteliaceae</taxon>
        <taxon>Dictyostelium</taxon>
    </lineage>
</organism>
<sequence length="608" mass="69180">MGGSTVFDNSTSLVIDPTIIGLMNLFIDGQFLKQNGIDRIYELKPGKLDTENKNIIYLLRPRVKYMNFISDHIRSHLYEFMKKNYSIIYLPKVDPICNSILEEQGVYGNFSTITSMQLDLIPFDSDVLSMELSNSYRDYLLGNDKSICYEIAKSINKLQSLFGIIPLLKGKGKASKSIVEILHHQESNSPQFRLEVSKEIESILFIDREIDYVTTLCTPLTYEGLIDEYFSINNNTLMVDTQLLVDSMNYATPKGQPNQMNQGSQTYSKRSQYPLHSGDKIFKEVRDLNFSSLMGAGGVLNKKAKQQFDDKKQLTGNESITAIRDLMKRVNASKQEEFCLQVHVGIAEKIHEITSSTYFQNRLDCEQKLLLGSDVFLAEKYIQDCINIKDPILKILRLLALYSITNNGLPLNDYETIKSKIVTNYGMDILFPLNQLEKIGLIQIRKQQDSKPLLNFESLKEELNLIVDDIDETNPSDFSYVYSGYAPILIRIIQYSLNSSRIGWKSIENSLKLLPGPNFEESQVYLINNNTNNNNSNNHINNNNNNINSNNNNNLNTSISLVFFVGGVTFSEISALRFLGKQTNRKFLILTTKLINGDSLIQSFLESP</sequence>
<evidence type="ECO:0000256" key="1">
    <source>
        <dbReference type="ARBA" id="ARBA00009884"/>
    </source>
</evidence>
<dbReference type="OMA" id="LCPRMNI"/>
<evidence type="ECO:0000313" key="2">
    <source>
        <dbReference type="EMBL" id="EGC32721.1"/>
    </source>
</evidence>
<dbReference type="SUPFAM" id="SSF56815">
    <property type="entry name" value="Sec1/munc18-like (SM) proteins"/>
    <property type="match status" value="1"/>
</dbReference>
<comment type="similarity">
    <text evidence="1">Belongs to the STXBP/unc-18/SEC1 family.</text>
</comment>
<dbReference type="AlphaFoldDB" id="F0ZTL7"/>
<dbReference type="GO" id="GO:0016192">
    <property type="term" value="P:vesicle-mediated transport"/>
    <property type="evidence" value="ECO:0000318"/>
    <property type="project" value="GO_Central"/>
</dbReference>
<dbReference type="VEuPathDB" id="AmoebaDB:DICPUDRAFT_37919"/>
<dbReference type="Pfam" id="PF00995">
    <property type="entry name" value="Sec1"/>
    <property type="match status" value="1"/>
</dbReference>
<dbReference type="eggNOG" id="KOG1302">
    <property type="taxonomic scope" value="Eukaryota"/>
</dbReference>
<dbReference type="GO" id="GO:0005773">
    <property type="term" value="C:vacuole"/>
    <property type="evidence" value="ECO:0000318"/>
    <property type="project" value="GO_Central"/>
</dbReference>